<evidence type="ECO:0000256" key="12">
    <source>
        <dbReference type="ARBA" id="ARBA00022840"/>
    </source>
</evidence>
<dbReference type="SUPFAM" id="SSF56112">
    <property type="entry name" value="Protein kinase-like (PK-like)"/>
    <property type="match status" value="1"/>
</dbReference>
<evidence type="ECO:0000256" key="7">
    <source>
        <dbReference type="ARBA" id="ARBA00022527"/>
    </source>
</evidence>
<dbReference type="EMBL" id="SZYD01000004">
    <property type="protein sequence ID" value="KAD6454289.1"/>
    <property type="molecule type" value="Genomic_DNA"/>
</dbReference>
<feature type="signal peptide" evidence="20">
    <location>
        <begin position="1"/>
        <end position="21"/>
    </location>
</feature>
<keyword evidence="6" id="KW-1003">Cell membrane</keyword>
<keyword evidence="7" id="KW-0723">Serine/threonine-protein kinase</keyword>
<evidence type="ECO:0000256" key="14">
    <source>
        <dbReference type="ARBA" id="ARBA00023136"/>
    </source>
</evidence>
<dbReference type="GO" id="GO:0006508">
    <property type="term" value="P:proteolysis"/>
    <property type="evidence" value="ECO:0007669"/>
    <property type="project" value="InterPro"/>
</dbReference>
<dbReference type="GO" id="GO:0004190">
    <property type="term" value="F:aspartic-type endopeptidase activity"/>
    <property type="evidence" value="ECO:0007669"/>
    <property type="project" value="InterPro"/>
</dbReference>
<keyword evidence="14" id="KW-0472">Membrane</keyword>
<keyword evidence="10" id="KW-0430">Lectin</keyword>
<evidence type="ECO:0000256" key="17">
    <source>
        <dbReference type="PROSITE-ProRule" id="PRU10141"/>
    </source>
</evidence>
<dbReference type="GO" id="GO:0030246">
    <property type="term" value="F:carbohydrate binding"/>
    <property type="evidence" value="ECO:0007669"/>
    <property type="project" value="UniProtKB-KW"/>
</dbReference>
<feature type="compositionally biased region" description="Low complexity" evidence="19">
    <location>
        <begin position="284"/>
        <end position="297"/>
    </location>
</feature>
<dbReference type="InterPro" id="IPR000719">
    <property type="entry name" value="Prot_kinase_dom"/>
</dbReference>
<dbReference type="OrthoDB" id="4062651at2759"/>
<evidence type="ECO:0000256" key="5">
    <source>
        <dbReference type="ARBA" id="ARBA00012513"/>
    </source>
</evidence>
<evidence type="ECO:0000256" key="15">
    <source>
        <dbReference type="ARBA" id="ARBA00023170"/>
    </source>
</evidence>
<name>A0A5N6PHT3_9ASTR</name>
<evidence type="ECO:0000313" key="22">
    <source>
        <dbReference type="EMBL" id="KAD6454289.1"/>
    </source>
</evidence>
<dbReference type="FunFam" id="3.30.200.20:FF:000168">
    <property type="entry name" value="L-type lectin-domain containing receptor kinase IX.1"/>
    <property type="match status" value="1"/>
</dbReference>
<dbReference type="GO" id="GO:0005886">
    <property type="term" value="C:plasma membrane"/>
    <property type="evidence" value="ECO:0007669"/>
    <property type="project" value="UniProtKB-SubCell"/>
</dbReference>
<evidence type="ECO:0000259" key="21">
    <source>
        <dbReference type="PROSITE" id="PS50011"/>
    </source>
</evidence>
<dbReference type="SMART" id="SM00220">
    <property type="entry name" value="S_TKc"/>
    <property type="match status" value="1"/>
</dbReference>
<dbReference type="Gene3D" id="1.10.510.10">
    <property type="entry name" value="Transferase(Phosphotransferase) domain 1"/>
    <property type="match status" value="2"/>
</dbReference>
<feature type="domain" description="Protein kinase" evidence="21">
    <location>
        <begin position="381"/>
        <end position="768"/>
    </location>
</feature>
<dbReference type="Gene3D" id="2.60.120.200">
    <property type="match status" value="1"/>
</dbReference>
<evidence type="ECO:0000256" key="9">
    <source>
        <dbReference type="ARBA" id="ARBA00022729"/>
    </source>
</evidence>
<evidence type="ECO:0000256" key="11">
    <source>
        <dbReference type="ARBA" id="ARBA00022741"/>
    </source>
</evidence>
<dbReference type="InterPro" id="IPR017441">
    <property type="entry name" value="Protein_kinase_ATP_BS"/>
</dbReference>
<feature type="chain" id="PRO_5024450259" description="non-specific serine/threonine protein kinase" evidence="20">
    <location>
        <begin position="22"/>
        <end position="1082"/>
    </location>
</feature>
<dbReference type="InterPro" id="IPR013320">
    <property type="entry name" value="ConA-like_dom_sf"/>
</dbReference>
<sequence length="1082" mass="123204">MVFFRVHLITYFLLLSDPSSASITFSLPSITPQNLNRDIIIQGTEVTISDDGIQLTRNMTGPEETPSAGRATYIRPLNLTELASFSTNFTFVIDSNGSTPYGFGLTFFLADNNSVISEGGAMGLPFIEPPNNATSRFVAVEFDTFNDYWDPIVGRGDPLGDHVAIDVSSVSSQKYQKWLSNVTGGAVCQAWIRYDSNLKNLTVSFTGFQNDTIIRQEGLFHTFDLKTVLPESVIFGFSAATGDAFQRNIVRSWSFESTDLVVSKEQPPGPSPDQEPPRVPSPGSFSQDLPPSSSPDSTNKELPPVGLIVGLTVMITFLVALAFVCWRRKSKKKEKKKKTTKKREYVLEEREFDFEMNTEFEMGIWPKQFCYNELAQSTSDFAENNKLGEGGFGRVYKGFLRDSNTYIAVKRVSKSSKQGIEEYASEVRIVSQLRHKNLVQLIGWCHEKGELLLVYDYMENGSLDSHLFKEKSLLTWSTRYKIANGLASALWYLHEGWEQCVLHRDIKSSNKATKESDIFSFGVVALELACGRKPVECKPQEEQIRLIEWVWELYGTDTLIEAADPHLGLDFVEEEIKRLMIVGLWCVHPHSEPRPSMRQVIQVLNSQASLPGANHWMSLANQRASLEYQEAVKATEENESSSLGFIRPTDFKSGVNSLNSAIIKQNNTLIYLVVKQVQKLERLSEEVEKERQLLKENKDLYTYTKIQKRSLKKNTKRSTSDFDKHFPPYQANVFIEDEVQTILKGEESDQVKSRRVINNQLYNVEVEFDIPNIKLFKVKAIIDTGATSCCVNKFIIPKEALETMERTVYFNGLNSRQPSNLKVKGGNFRIEGNKFRIPLVYALEMRTGDGIDMLIGTNFIRSMNGGIRIEGEEVTFYKKVTKIKTNPTTEVTAIEELEMDENLLHELQETVLFTEKDLEGLKGKFKPILTQLKNQGYIGEDPLKYWKKNVEKCKLDIINPDITIQDKPLKHVTPAMEESFRRNIEDLLKIGVIRPSKSRHRTMAMMVNSGTSIDPYTGKEVKAQDQRKLLEEDVMSDVKDLNYEYYHYKKNNKRTVYANRFSRYDKTVPTSYTPFLYPSSNL</sequence>
<dbReference type="InterPro" id="IPR050528">
    <property type="entry name" value="L-type_Lectin-RKs"/>
</dbReference>
<dbReference type="InterPro" id="IPR000588">
    <property type="entry name" value="Pept_A3A"/>
</dbReference>
<keyword evidence="8" id="KW-0812">Transmembrane</keyword>
<feature type="compositionally biased region" description="Pro residues" evidence="19">
    <location>
        <begin position="267"/>
        <end position="280"/>
    </location>
</feature>
<evidence type="ECO:0000256" key="10">
    <source>
        <dbReference type="ARBA" id="ARBA00022734"/>
    </source>
</evidence>
<dbReference type="PANTHER" id="PTHR27007">
    <property type="match status" value="1"/>
</dbReference>
<comment type="subcellular location">
    <subcellularLocation>
        <location evidence="1">Cell membrane</location>
    </subcellularLocation>
    <subcellularLocation>
        <location evidence="2">Membrane</location>
        <topology evidence="2">Single-pass type I membrane protein</topology>
    </subcellularLocation>
</comment>
<dbReference type="Gene3D" id="2.40.70.10">
    <property type="entry name" value="Acid Proteases"/>
    <property type="match status" value="1"/>
</dbReference>
<evidence type="ECO:0000256" key="6">
    <source>
        <dbReference type="ARBA" id="ARBA00022475"/>
    </source>
</evidence>
<dbReference type="Gene3D" id="3.30.200.20">
    <property type="entry name" value="Phosphorylase Kinase, domain 1"/>
    <property type="match status" value="1"/>
</dbReference>
<gene>
    <name evidence="22" type="ORF">E3N88_08995</name>
</gene>
<keyword evidence="18" id="KW-0175">Coiled coil</keyword>
<dbReference type="GO" id="GO:0004674">
    <property type="term" value="F:protein serine/threonine kinase activity"/>
    <property type="evidence" value="ECO:0007669"/>
    <property type="project" value="UniProtKB-KW"/>
</dbReference>
<dbReference type="PROSITE" id="PS00107">
    <property type="entry name" value="PROTEIN_KINASE_ATP"/>
    <property type="match status" value="1"/>
</dbReference>
<organism evidence="22 23">
    <name type="scientific">Mikania micrantha</name>
    <name type="common">bitter vine</name>
    <dbReference type="NCBI Taxonomy" id="192012"/>
    <lineage>
        <taxon>Eukaryota</taxon>
        <taxon>Viridiplantae</taxon>
        <taxon>Streptophyta</taxon>
        <taxon>Embryophyta</taxon>
        <taxon>Tracheophyta</taxon>
        <taxon>Spermatophyta</taxon>
        <taxon>Magnoliopsida</taxon>
        <taxon>eudicotyledons</taxon>
        <taxon>Gunneridae</taxon>
        <taxon>Pentapetalae</taxon>
        <taxon>asterids</taxon>
        <taxon>campanulids</taxon>
        <taxon>Asterales</taxon>
        <taxon>Asteraceae</taxon>
        <taxon>Asteroideae</taxon>
        <taxon>Heliantheae alliance</taxon>
        <taxon>Eupatorieae</taxon>
        <taxon>Mikania</taxon>
    </lineage>
</organism>
<keyword evidence="7" id="KW-0418">Kinase</keyword>
<feature type="binding site" evidence="17">
    <location>
        <position position="410"/>
    </location>
    <ligand>
        <name>ATP</name>
        <dbReference type="ChEBI" id="CHEBI:30616"/>
    </ligand>
</feature>
<evidence type="ECO:0000256" key="20">
    <source>
        <dbReference type="SAM" id="SignalP"/>
    </source>
</evidence>
<proteinExistence type="inferred from homology"/>
<dbReference type="Proteomes" id="UP000326396">
    <property type="component" value="Linkage Group LG12"/>
</dbReference>
<keyword evidence="15" id="KW-0675">Receptor</keyword>
<accession>A0A5N6PHT3</accession>
<evidence type="ECO:0000256" key="8">
    <source>
        <dbReference type="ARBA" id="ARBA00022692"/>
    </source>
</evidence>
<keyword evidence="9 20" id="KW-0732">Signal</keyword>
<dbReference type="InterPro" id="IPR001220">
    <property type="entry name" value="Legume_lectin_dom"/>
</dbReference>
<dbReference type="InterPro" id="IPR021109">
    <property type="entry name" value="Peptidase_aspartic_dom_sf"/>
</dbReference>
<evidence type="ECO:0000256" key="18">
    <source>
        <dbReference type="SAM" id="Coils"/>
    </source>
</evidence>
<evidence type="ECO:0000256" key="4">
    <source>
        <dbReference type="ARBA" id="ARBA00010217"/>
    </source>
</evidence>
<keyword evidence="11 17" id="KW-0547">Nucleotide-binding</keyword>
<comment type="similarity">
    <text evidence="4">In the C-terminal section; belongs to the protein kinase superfamily. Ser/Thr protein kinase family.</text>
</comment>
<keyword evidence="7" id="KW-0808">Transferase</keyword>
<keyword evidence="16" id="KW-0325">Glycoprotein</keyword>
<feature type="region of interest" description="Disordered" evidence="19">
    <location>
        <begin position="261"/>
        <end position="300"/>
    </location>
</feature>
<keyword evidence="12 17" id="KW-0067">ATP-binding</keyword>
<dbReference type="PROSITE" id="PS50011">
    <property type="entry name" value="PROTEIN_KINASE_DOM"/>
    <property type="match status" value="1"/>
</dbReference>
<protein>
    <recommendedName>
        <fullName evidence="5">non-specific serine/threonine protein kinase</fullName>
        <ecNumber evidence="5">2.7.11.1</ecNumber>
    </recommendedName>
</protein>
<evidence type="ECO:0000256" key="1">
    <source>
        <dbReference type="ARBA" id="ARBA00004236"/>
    </source>
</evidence>
<evidence type="ECO:0000313" key="23">
    <source>
        <dbReference type="Proteomes" id="UP000326396"/>
    </source>
</evidence>
<keyword evidence="23" id="KW-1185">Reference proteome</keyword>
<evidence type="ECO:0000256" key="13">
    <source>
        <dbReference type="ARBA" id="ARBA00022989"/>
    </source>
</evidence>
<dbReference type="InterPro" id="IPR011009">
    <property type="entry name" value="Kinase-like_dom_sf"/>
</dbReference>
<dbReference type="InterPro" id="IPR019825">
    <property type="entry name" value="Lectin_legB_Mn/Ca_BS"/>
</dbReference>
<dbReference type="PROSITE" id="PS00307">
    <property type="entry name" value="LECTIN_LEGUME_BETA"/>
    <property type="match status" value="1"/>
</dbReference>
<dbReference type="AlphaFoldDB" id="A0A5N6PHT3"/>
<dbReference type="CDD" id="cd06899">
    <property type="entry name" value="lectin_legume_LecRK_Arcelin_ConA"/>
    <property type="match status" value="1"/>
</dbReference>
<dbReference type="Pfam" id="PF00139">
    <property type="entry name" value="Lectin_legB"/>
    <property type="match status" value="1"/>
</dbReference>
<dbReference type="GO" id="GO:0005524">
    <property type="term" value="F:ATP binding"/>
    <property type="evidence" value="ECO:0007669"/>
    <property type="project" value="UniProtKB-UniRule"/>
</dbReference>
<evidence type="ECO:0000256" key="2">
    <source>
        <dbReference type="ARBA" id="ARBA00004479"/>
    </source>
</evidence>
<dbReference type="EC" id="2.7.11.1" evidence="5"/>
<keyword evidence="13" id="KW-1133">Transmembrane helix</keyword>
<feature type="coiled-coil region" evidence="18">
    <location>
        <begin position="673"/>
        <end position="700"/>
    </location>
</feature>
<dbReference type="SUPFAM" id="SSF49899">
    <property type="entry name" value="Concanavalin A-like lectins/glucanases"/>
    <property type="match status" value="1"/>
</dbReference>
<evidence type="ECO:0000256" key="3">
    <source>
        <dbReference type="ARBA" id="ARBA00008536"/>
    </source>
</evidence>
<evidence type="ECO:0000256" key="19">
    <source>
        <dbReference type="SAM" id="MobiDB-lite"/>
    </source>
</evidence>
<dbReference type="Pfam" id="PF00069">
    <property type="entry name" value="Pkinase"/>
    <property type="match status" value="1"/>
</dbReference>
<comment type="caution">
    <text evidence="22">The sequence shown here is derived from an EMBL/GenBank/DDBJ whole genome shotgun (WGS) entry which is preliminary data.</text>
</comment>
<evidence type="ECO:0000256" key="16">
    <source>
        <dbReference type="ARBA" id="ARBA00023180"/>
    </source>
</evidence>
<comment type="similarity">
    <text evidence="3">In the N-terminal section; belongs to the leguminous lectin family.</text>
</comment>
<reference evidence="22 23" key="1">
    <citation type="submission" date="2019-05" db="EMBL/GenBank/DDBJ databases">
        <title>Mikania micrantha, genome provides insights into the molecular mechanism of rapid growth.</title>
        <authorList>
            <person name="Liu B."/>
        </authorList>
    </citation>
    <scope>NUCLEOTIDE SEQUENCE [LARGE SCALE GENOMIC DNA]</scope>
    <source>
        <strain evidence="22">NLD-2019</strain>
        <tissue evidence="22">Leaf</tissue>
    </source>
</reference>
<dbReference type="Pfam" id="PF02160">
    <property type="entry name" value="Peptidase_A3"/>
    <property type="match status" value="1"/>
</dbReference>